<name>A0ABV0KFG8_9CYAN</name>
<evidence type="ECO:0000313" key="1">
    <source>
        <dbReference type="EMBL" id="MEP1057089.1"/>
    </source>
</evidence>
<keyword evidence="2" id="KW-1185">Reference proteome</keyword>
<gene>
    <name evidence="1" type="ORF">NDI38_01480</name>
</gene>
<dbReference type="Pfam" id="PF03692">
    <property type="entry name" value="CxxCxxCC"/>
    <property type="match status" value="1"/>
</dbReference>
<organism evidence="1 2">
    <name type="scientific">Stenomitos frigidus AS-A4</name>
    <dbReference type="NCBI Taxonomy" id="2933935"/>
    <lineage>
        <taxon>Bacteria</taxon>
        <taxon>Bacillati</taxon>
        <taxon>Cyanobacteriota</taxon>
        <taxon>Cyanophyceae</taxon>
        <taxon>Leptolyngbyales</taxon>
        <taxon>Leptolyngbyaceae</taxon>
        <taxon>Stenomitos</taxon>
    </lineage>
</organism>
<sequence length="124" mass="14202">MPTWRCVKQCGACCHLDPTDRPDLEDYLLSTELALYLSMVGDDGWCVHFDKATRECSVYDDRPRFCRVEPDVFQDLFGVEPTELNDFAIACCQEQIEGVYGDRSLEQLRFEREVGIGPISNIDL</sequence>
<dbReference type="RefSeq" id="WP_190453818.1">
    <property type="nucleotide sequence ID" value="NZ_JAMPLM010000001.1"/>
</dbReference>
<reference evidence="1 2" key="1">
    <citation type="submission" date="2022-04" db="EMBL/GenBank/DDBJ databases">
        <title>Positive selection, recombination, and allopatry shape intraspecific diversity of widespread and dominant cyanobacteria.</title>
        <authorList>
            <person name="Wei J."/>
            <person name="Shu W."/>
            <person name="Hu C."/>
        </authorList>
    </citation>
    <scope>NUCLEOTIDE SEQUENCE [LARGE SCALE GENOMIC DNA]</scope>
    <source>
        <strain evidence="1 2">AS-A4</strain>
    </source>
</reference>
<dbReference type="Proteomes" id="UP001476950">
    <property type="component" value="Unassembled WGS sequence"/>
</dbReference>
<protein>
    <submittedName>
        <fullName evidence="1">YkgJ family cysteine cluster protein</fullName>
    </submittedName>
</protein>
<accession>A0ABV0KFG8</accession>
<dbReference type="InterPro" id="IPR005358">
    <property type="entry name" value="Puta_zinc/iron-chelating_dom"/>
</dbReference>
<comment type="caution">
    <text evidence="1">The sequence shown here is derived from an EMBL/GenBank/DDBJ whole genome shotgun (WGS) entry which is preliminary data.</text>
</comment>
<dbReference type="EMBL" id="JAMPLM010000001">
    <property type="protein sequence ID" value="MEP1057089.1"/>
    <property type="molecule type" value="Genomic_DNA"/>
</dbReference>
<proteinExistence type="predicted"/>
<evidence type="ECO:0000313" key="2">
    <source>
        <dbReference type="Proteomes" id="UP001476950"/>
    </source>
</evidence>
<dbReference type="PANTHER" id="PTHR36791:SF2">
    <property type="entry name" value="OS03G0363400 PROTEIN"/>
    <property type="match status" value="1"/>
</dbReference>
<dbReference type="PANTHER" id="PTHR36791">
    <property type="entry name" value="OS03G0363400 PROTEIN"/>
    <property type="match status" value="1"/>
</dbReference>